<keyword evidence="3" id="KW-1185">Reference proteome</keyword>
<proteinExistence type="predicted"/>
<accession>A0ABQ6SXE2</accession>
<evidence type="ECO:0000313" key="2">
    <source>
        <dbReference type="EMBL" id="KAA8994890.1"/>
    </source>
</evidence>
<protein>
    <submittedName>
        <fullName evidence="2">Alpha/beta hydrolase</fullName>
    </submittedName>
</protein>
<dbReference type="InterPro" id="IPR050228">
    <property type="entry name" value="Carboxylesterase_BioH"/>
</dbReference>
<reference evidence="2 3" key="1">
    <citation type="journal article" date="2020" name="Antonie Van Leeuwenhoek">
        <title>Stenotrophomonas cyclobalanopsidis sp. nov., isolated from the leaf spot disease of Cyclobalanopsis patelliformis.</title>
        <authorList>
            <person name="Bian D.R."/>
            <person name="Xue H."/>
            <person name="Piao C.G."/>
            <person name="Li Y."/>
        </authorList>
    </citation>
    <scope>NUCLEOTIDE SEQUENCE [LARGE SCALE GENOMIC DNA]</scope>
    <source>
        <strain evidence="2 3">TPQG1-4</strain>
    </source>
</reference>
<evidence type="ECO:0000313" key="3">
    <source>
        <dbReference type="Proteomes" id="UP000326367"/>
    </source>
</evidence>
<evidence type="ECO:0000259" key="1">
    <source>
        <dbReference type="Pfam" id="PF12146"/>
    </source>
</evidence>
<gene>
    <name evidence="2" type="ORF">FJU31_16355</name>
</gene>
<name>A0ABQ6SXE2_9GAMM</name>
<dbReference type="Pfam" id="PF12146">
    <property type="entry name" value="Hydrolase_4"/>
    <property type="match status" value="1"/>
</dbReference>
<organism evidence="2 3">
    <name type="scientific">Stenotrophomonas cyclobalanopsidis</name>
    <dbReference type="NCBI Taxonomy" id="2771362"/>
    <lineage>
        <taxon>Bacteria</taxon>
        <taxon>Pseudomonadati</taxon>
        <taxon>Pseudomonadota</taxon>
        <taxon>Gammaproteobacteria</taxon>
        <taxon>Lysobacterales</taxon>
        <taxon>Lysobacteraceae</taxon>
        <taxon>Stenotrophomonas</taxon>
    </lineage>
</organism>
<feature type="domain" description="Serine aminopeptidase S33" evidence="1">
    <location>
        <begin position="49"/>
        <end position="281"/>
    </location>
</feature>
<keyword evidence="2" id="KW-0378">Hydrolase</keyword>
<dbReference type="InterPro" id="IPR029058">
    <property type="entry name" value="AB_hydrolase_fold"/>
</dbReference>
<comment type="caution">
    <text evidence="2">The sequence shown here is derived from an EMBL/GenBank/DDBJ whole genome shotgun (WGS) entry which is preliminary data.</text>
</comment>
<dbReference type="Proteomes" id="UP000326367">
    <property type="component" value="Unassembled WGS sequence"/>
</dbReference>
<dbReference type="PANTHER" id="PTHR43194">
    <property type="entry name" value="HYDROLASE ALPHA/BETA FOLD FAMILY"/>
    <property type="match status" value="1"/>
</dbReference>
<dbReference type="PANTHER" id="PTHR43194:SF2">
    <property type="entry name" value="PEROXISOMAL MEMBRANE PROTEIN LPX1"/>
    <property type="match status" value="1"/>
</dbReference>
<dbReference type="Gene3D" id="3.40.50.1820">
    <property type="entry name" value="alpha/beta hydrolase"/>
    <property type="match status" value="1"/>
</dbReference>
<dbReference type="InterPro" id="IPR022742">
    <property type="entry name" value="Hydrolase_4"/>
</dbReference>
<dbReference type="RefSeq" id="WP_150455675.1">
    <property type="nucleotide sequence ID" value="NZ_VYKI01000028.1"/>
</dbReference>
<dbReference type="SUPFAM" id="SSF53474">
    <property type="entry name" value="alpha/beta-Hydrolases"/>
    <property type="match status" value="1"/>
</dbReference>
<dbReference type="EMBL" id="VYKI01000028">
    <property type="protein sequence ID" value="KAA8994890.1"/>
    <property type="molecule type" value="Genomic_DNA"/>
</dbReference>
<dbReference type="GO" id="GO:0016787">
    <property type="term" value="F:hydrolase activity"/>
    <property type="evidence" value="ECO:0007669"/>
    <property type="project" value="UniProtKB-KW"/>
</dbReference>
<sequence length="319" mass="34710">MPARDPATYPALSARYADFFPDQPAATPRSETFRWAGGSLQLDRHGPTDADATVMLVHGAGGYGRMFAPLAAGLADAGHEVLAPDLPGYGLSTAPWQTIDYGAWKQALLALIDAEHQRRPRPVVLLGASIGGYLAYLVAAESPWVRGLVATTLADPRDPVVQAALVRQPWMRALLPTLRPLSRLTRGLRVPVRWFTHMQRMSRDPALNALVCADPLGGGNRVPLGLLASLFDTAPALEPEQFQRCPVLMLHPACDDWTPVAISDRFFQRLAAPRQRVLLEACGHFPIEQPGLDQLRDALLPFVQRIAGHLDGKPLIAKA</sequence>